<evidence type="ECO:0000256" key="4">
    <source>
        <dbReference type="ARBA" id="ARBA00023125"/>
    </source>
</evidence>
<feature type="domain" description="Response regulatory" evidence="8">
    <location>
        <begin position="2"/>
        <end position="113"/>
    </location>
</feature>
<dbReference type="InterPro" id="IPR011006">
    <property type="entry name" value="CheY-like_superfamily"/>
</dbReference>
<dbReference type="Gene3D" id="3.40.50.2300">
    <property type="match status" value="1"/>
</dbReference>
<evidence type="ECO:0000256" key="1">
    <source>
        <dbReference type="ARBA" id="ARBA00022553"/>
    </source>
</evidence>
<protein>
    <submittedName>
        <fullName evidence="11">DNA-binding response regulator</fullName>
    </submittedName>
    <submittedName>
        <fullName evidence="10">Response regulator transcription factor</fullName>
    </submittedName>
</protein>
<dbReference type="Gene3D" id="6.10.250.690">
    <property type="match status" value="1"/>
</dbReference>
<dbReference type="PROSITE" id="PS50110">
    <property type="entry name" value="RESPONSE_REGULATORY"/>
    <property type="match status" value="1"/>
</dbReference>
<dbReference type="GO" id="GO:0032993">
    <property type="term" value="C:protein-DNA complex"/>
    <property type="evidence" value="ECO:0007669"/>
    <property type="project" value="TreeGrafter"/>
</dbReference>
<feature type="domain" description="OmpR/PhoB-type" evidence="9">
    <location>
        <begin position="122"/>
        <end position="217"/>
    </location>
</feature>
<reference evidence="10" key="4">
    <citation type="submission" date="2023-08" db="EMBL/GenBank/DDBJ databases">
        <authorList>
            <person name="Guima S.E.S."/>
            <person name="Martins L.F."/>
            <person name="Silva A.M."/>
            <person name="Setubal J.C."/>
        </authorList>
    </citation>
    <scope>NUCLEOTIDE SEQUENCE</scope>
    <source>
        <strain evidence="10">ZC4RG45</strain>
    </source>
</reference>
<evidence type="ECO:0000256" key="7">
    <source>
        <dbReference type="PROSITE-ProRule" id="PRU01091"/>
    </source>
</evidence>
<dbReference type="Pfam" id="PF00486">
    <property type="entry name" value="Trans_reg_C"/>
    <property type="match status" value="1"/>
</dbReference>
<evidence type="ECO:0000256" key="3">
    <source>
        <dbReference type="ARBA" id="ARBA00023015"/>
    </source>
</evidence>
<evidence type="ECO:0000313" key="12">
    <source>
        <dbReference type="Proteomes" id="UP000249324"/>
    </source>
</evidence>
<comment type="caution">
    <text evidence="11">The sequence shown here is derived from an EMBL/GenBank/DDBJ whole genome shotgun (WGS) entry which is preliminary data.</text>
</comment>
<dbReference type="InterPro" id="IPR039420">
    <property type="entry name" value="WalR-like"/>
</dbReference>
<evidence type="ECO:0000313" key="11">
    <source>
        <dbReference type="EMBL" id="PZM99652.1"/>
    </source>
</evidence>
<dbReference type="Pfam" id="PF00072">
    <property type="entry name" value="Response_reg"/>
    <property type="match status" value="1"/>
</dbReference>
<dbReference type="EMBL" id="QGUI01000143">
    <property type="protein sequence ID" value="PZM99652.1"/>
    <property type="molecule type" value="Genomic_DNA"/>
</dbReference>
<dbReference type="SMART" id="SM00862">
    <property type="entry name" value="Trans_reg_C"/>
    <property type="match status" value="1"/>
</dbReference>
<dbReference type="GO" id="GO:0006355">
    <property type="term" value="P:regulation of DNA-templated transcription"/>
    <property type="evidence" value="ECO:0007669"/>
    <property type="project" value="InterPro"/>
</dbReference>
<dbReference type="PANTHER" id="PTHR48111">
    <property type="entry name" value="REGULATOR OF RPOS"/>
    <property type="match status" value="1"/>
</dbReference>
<dbReference type="GO" id="GO:0000976">
    <property type="term" value="F:transcription cis-regulatory region binding"/>
    <property type="evidence" value="ECO:0007669"/>
    <property type="project" value="TreeGrafter"/>
</dbReference>
<keyword evidence="2" id="KW-0902">Two-component regulatory system</keyword>
<dbReference type="AlphaFoldDB" id="A0A2W4JKG3"/>
<dbReference type="InterPro" id="IPR001867">
    <property type="entry name" value="OmpR/PhoB-type_DNA-bd"/>
</dbReference>
<dbReference type="STRING" id="1111738.GCA_000427905_01020"/>
<dbReference type="GO" id="GO:0000156">
    <property type="term" value="F:phosphorelay response regulator activity"/>
    <property type="evidence" value="ECO:0007669"/>
    <property type="project" value="TreeGrafter"/>
</dbReference>
<reference evidence="10 12" key="3">
    <citation type="journal article" date="2021" name="BMC Genomics">
        <title>Genome-resolved metagenome and metatranscriptome analyses of thermophilic composting reveal key bacterial players and their metabolic interactions.</title>
        <authorList>
            <person name="Braga L.P.P."/>
            <person name="Pereira R.V."/>
            <person name="Martins L.F."/>
            <person name="Moura L.M.S."/>
            <person name="Sanchez F.B."/>
            <person name="Patane J.S.L."/>
            <person name="da Silva A.M."/>
            <person name="Setubal J.C."/>
        </authorList>
    </citation>
    <scope>NUCLEOTIDE SEQUENCE [LARGE SCALE GENOMIC DNA]</scope>
    <source>
        <strain evidence="10">ZC4RG45</strain>
    </source>
</reference>
<evidence type="ECO:0000256" key="6">
    <source>
        <dbReference type="PROSITE-ProRule" id="PRU00169"/>
    </source>
</evidence>
<dbReference type="EMBL" id="QGUI02000008">
    <property type="protein sequence ID" value="MFO7190906.1"/>
    <property type="molecule type" value="Genomic_DNA"/>
</dbReference>
<evidence type="ECO:0000259" key="8">
    <source>
        <dbReference type="PROSITE" id="PS50110"/>
    </source>
</evidence>
<dbReference type="PANTHER" id="PTHR48111:SF1">
    <property type="entry name" value="TWO-COMPONENT RESPONSE REGULATOR ORR33"/>
    <property type="match status" value="1"/>
</dbReference>
<dbReference type="CDD" id="cd00383">
    <property type="entry name" value="trans_reg_C"/>
    <property type="match status" value="1"/>
</dbReference>
<gene>
    <name evidence="10" type="ORF">DIU77_001490</name>
    <name evidence="11" type="ORF">DIU77_05290</name>
</gene>
<feature type="DNA-binding region" description="OmpR/PhoB-type" evidence="7">
    <location>
        <begin position="122"/>
        <end position="217"/>
    </location>
</feature>
<dbReference type="Gene3D" id="1.10.10.10">
    <property type="entry name" value="Winged helix-like DNA-binding domain superfamily/Winged helix DNA-binding domain"/>
    <property type="match status" value="1"/>
</dbReference>
<sequence length="217" mass="23368">MRILVVEDDDGVAGAILDALRARGHGVFRAAVAAEVPVLLPDAELVLLDLGLPDGDGFEVLRTIRRASPVPVLVITARSAERDVVRALHLGADDYLVKPVRLKELLARVDAVVRRARAQTADPVAEIGDLRVDLAARRVTVGGAELRLTGKEYDILAALARRPGVAVSRDELLLQVWGHVDKSVSRALDVHLAALRAKINRPGLLTTVRGFGFRLGD</sequence>
<keyword evidence="5" id="KW-0804">Transcription</keyword>
<reference evidence="11" key="2">
    <citation type="submission" date="2018-05" db="EMBL/GenBank/DDBJ databases">
        <authorList>
            <person name="Lanie J.A."/>
            <person name="Ng W.-L."/>
            <person name="Kazmierczak K.M."/>
            <person name="Andrzejewski T.M."/>
            <person name="Davidsen T.M."/>
            <person name="Wayne K.J."/>
            <person name="Tettelin H."/>
            <person name="Glass J.I."/>
            <person name="Rusch D."/>
            <person name="Podicherti R."/>
            <person name="Tsui H.-C.T."/>
            <person name="Winkler M.E."/>
        </authorList>
    </citation>
    <scope>NUCLEOTIDE SEQUENCE</scope>
    <source>
        <strain evidence="11">ZC4RG45</strain>
    </source>
</reference>
<dbReference type="InterPro" id="IPR036388">
    <property type="entry name" value="WH-like_DNA-bd_sf"/>
</dbReference>
<dbReference type="PROSITE" id="PS51755">
    <property type="entry name" value="OMPR_PHOB"/>
    <property type="match status" value="1"/>
</dbReference>
<evidence type="ECO:0000259" key="9">
    <source>
        <dbReference type="PROSITE" id="PS51755"/>
    </source>
</evidence>
<organism evidence="11">
    <name type="scientific">Thermocrispum agreste</name>
    <dbReference type="NCBI Taxonomy" id="37925"/>
    <lineage>
        <taxon>Bacteria</taxon>
        <taxon>Bacillati</taxon>
        <taxon>Actinomycetota</taxon>
        <taxon>Actinomycetes</taxon>
        <taxon>Pseudonocardiales</taxon>
        <taxon>Pseudonocardiaceae</taxon>
        <taxon>Thermocrispum</taxon>
    </lineage>
</organism>
<dbReference type="Proteomes" id="UP000249324">
    <property type="component" value="Unassembled WGS sequence"/>
</dbReference>
<keyword evidence="3" id="KW-0805">Transcription regulation</keyword>
<accession>A0A2W4JKG3</accession>
<dbReference type="SMART" id="SM00448">
    <property type="entry name" value="REC"/>
    <property type="match status" value="1"/>
</dbReference>
<proteinExistence type="predicted"/>
<dbReference type="SUPFAM" id="SSF52172">
    <property type="entry name" value="CheY-like"/>
    <property type="match status" value="1"/>
</dbReference>
<reference evidence="10" key="1">
    <citation type="submission" date="2018-05" db="EMBL/GenBank/DDBJ databases">
        <authorList>
            <person name="Moura L."/>
            <person name="Setubal J.C."/>
        </authorList>
    </citation>
    <scope>NUCLEOTIDE SEQUENCE</scope>
    <source>
        <strain evidence="10">ZC4RG45</strain>
    </source>
</reference>
<keyword evidence="1 6" id="KW-0597">Phosphoprotein</keyword>
<dbReference type="GO" id="GO:0005829">
    <property type="term" value="C:cytosol"/>
    <property type="evidence" value="ECO:0007669"/>
    <property type="project" value="TreeGrafter"/>
</dbReference>
<evidence type="ECO:0000313" key="10">
    <source>
        <dbReference type="EMBL" id="MFO7190906.1"/>
    </source>
</evidence>
<feature type="modified residue" description="4-aspartylphosphate" evidence="6">
    <location>
        <position position="49"/>
    </location>
</feature>
<evidence type="ECO:0000256" key="5">
    <source>
        <dbReference type="ARBA" id="ARBA00023163"/>
    </source>
</evidence>
<keyword evidence="4 7" id="KW-0238">DNA-binding</keyword>
<evidence type="ECO:0000256" key="2">
    <source>
        <dbReference type="ARBA" id="ARBA00023012"/>
    </source>
</evidence>
<dbReference type="InterPro" id="IPR001789">
    <property type="entry name" value="Sig_transdc_resp-reg_receiver"/>
</dbReference>
<name>A0A2W4JKG3_9PSEU</name>